<gene>
    <name evidence="2" type="ORF">ACHAW5_007452</name>
</gene>
<dbReference type="SUPFAM" id="SSF53335">
    <property type="entry name" value="S-adenosyl-L-methionine-dependent methyltransferases"/>
    <property type="match status" value="1"/>
</dbReference>
<dbReference type="InterPro" id="IPR013216">
    <property type="entry name" value="Methyltransf_11"/>
</dbReference>
<evidence type="ECO:0000313" key="3">
    <source>
        <dbReference type="Proteomes" id="UP001530315"/>
    </source>
</evidence>
<dbReference type="AlphaFoldDB" id="A0ABD3NNL2"/>
<reference evidence="2 3" key="1">
    <citation type="submission" date="2024-10" db="EMBL/GenBank/DDBJ databases">
        <title>Updated reference genomes for cyclostephanoid diatoms.</title>
        <authorList>
            <person name="Roberts W.R."/>
            <person name="Alverson A.J."/>
        </authorList>
    </citation>
    <scope>NUCLEOTIDE SEQUENCE [LARGE SCALE GENOMIC DNA]</scope>
    <source>
        <strain evidence="2 3">AJA276-08</strain>
    </source>
</reference>
<accession>A0ABD3NNL2</accession>
<dbReference type="Pfam" id="PF08241">
    <property type="entry name" value="Methyltransf_11"/>
    <property type="match status" value="1"/>
</dbReference>
<proteinExistence type="predicted"/>
<evidence type="ECO:0000259" key="1">
    <source>
        <dbReference type="Pfam" id="PF08241"/>
    </source>
</evidence>
<dbReference type="EMBL" id="JALLAZ020001286">
    <property type="protein sequence ID" value="KAL3777478.1"/>
    <property type="molecule type" value="Genomic_DNA"/>
</dbReference>
<comment type="caution">
    <text evidence="2">The sequence shown here is derived from an EMBL/GenBank/DDBJ whole genome shotgun (WGS) entry which is preliminary data.</text>
</comment>
<dbReference type="CDD" id="cd02440">
    <property type="entry name" value="AdoMet_MTases"/>
    <property type="match status" value="1"/>
</dbReference>
<name>A0ABD3NNL2_9STRA</name>
<protein>
    <recommendedName>
        <fullName evidence="1">Methyltransferase type 11 domain-containing protein</fullName>
    </recommendedName>
</protein>
<evidence type="ECO:0000313" key="2">
    <source>
        <dbReference type="EMBL" id="KAL3777478.1"/>
    </source>
</evidence>
<dbReference type="InterPro" id="IPR029063">
    <property type="entry name" value="SAM-dependent_MTases_sf"/>
</dbReference>
<sequence length="388" mass="43017">MLSRKAASALGVSAVRQTGASSVALSRITSMYSCQRSREDVAHFSGAATRTGAVPNLPPQISRHTRWMSTHFTRNSFEKDLLSDESHSSFKFIMESVKIMPLDTDDKKDPVIETWNRMKSAATAKIVKAVSKKIDGFKHNSLVRILDADPSAYASIAIDVASRDPHTAVVVTSESVSVLEQIRADAVRHNLSGVKVHTHDERLEGFQDKSFDIVVCSFGRAFLNSPGDTLKEFHRVLKPEGYLILSISENFAMEHLFHFIVDEMLASGNLEDFTYLESDSPIYFGQCVEPHSFENLLAEGGFDLAHVDHEVARIVLTDASYKDDIEGYTVEELAKNGKNKKALARAKLAFLELTKDTSLVSRDKCGNLVTTLPRQFKIMTATRKSANS</sequence>
<organism evidence="2 3">
    <name type="scientific">Stephanodiscus triporus</name>
    <dbReference type="NCBI Taxonomy" id="2934178"/>
    <lineage>
        <taxon>Eukaryota</taxon>
        <taxon>Sar</taxon>
        <taxon>Stramenopiles</taxon>
        <taxon>Ochrophyta</taxon>
        <taxon>Bacillariophyta</taxon>
        <taxon>Coscinodiscophyceae</taxon>
        <taxon>Thalassiosirophycidae</taxon>
        <taxon>Stephanodiscales</taxon>
        <taxon>Stephanodiscaceae</taxon>
        <taxon>Stephanodiscus</taxon>
    </lineage>
</organism>
<dbReference type="Gene3D" id="3.40.50.150">
    <property type="entry name" value="Vaccinia Virus protein VP39"/>
    <property type="match status" value="1"/>
</dbReference>
<feature type="domain" description="Methyltransferase type 11" evidence="1">
    <location>
        <begin position="175"/>
        <end position="245"/>
    </location>
</feature>
<keyword evidence="3" id="KW-1185">Reference proteome</keyword>
<dbReference type="Proteomes" id="UP001530315">
    <property type="component" value="Unassembled WGS sequence"/>
</dbReference>
<dbReference type="PANTHER" id="PTHR43036">
    <property type="entry name" value="OSJNBB0011N17.9 PROTEIN"/>
    <property type="match status" value="1"/>
</dbReference>
<dbReference type="PANTHER" id="PTHR43036:SF2">
    <property type="entry name" value="OS04G0481300 PROTEIN"/>
    <property type="match status" value="1"/>
</dbReference>